<reference evidence="3 4" key="1">
    <citation type="submission" date="2019-02" db="EMBL/GenBank/DDBJ databases">
        <authorList>
            <person name="Lehtovirta-Morley E L."/>
        </authorList>
    </citation>
    <scope>NUCLEOTIDE SEQUENCE [LARGE SCALE GENOMIC DNA]</scope>
    <source>
        <strain evidence="3">NFRAN1</strain>
    </source>
</reference>
<keyword evidence="1" id="KW-0597">Phosphoprotein</keyword>
<feature type="domain" description="Response regulatory" evidence="2">
    <location>
        <begin position="29"/>
        <end position="149"/>
    </location>
</feature>
<dbReference type="PANTHER" id="PTHR44591">
    <property type="entry name" value="STRESS RESPONSE REGULATOR PROTEIN 1"/>
    <property type="match status" value="1"/>
</dbReference>
<gene>
    <name evidence="3" type="ORF">NFRAN_2410</name>
</gene>
<accession>A0A484IAG6</accession>
<dbReference type="SUPFAM" id="SSF52172">
    <property type="entry name" value="CheY-like"/>
    <property type="match status" value="1"/>
</dbReference>
<organism evidence="3 4">
    <name type="scientific">Candidatus Nitrosocosmicus franklandianus</name>
    <dbReference type="NCBI Taxonomy" id="1798806"/>
    <lineage>
        <taxon>Archaea</taxon>
        <taxon>Nitrososphaerota</taxon>
        <taxon>Nitrososphaeria</taxon>
        <taxon>Nitrososphaerales</taxon>
        <taxon>Nitrososphaeraceae</taxon>
        <taxon>Candidatus Nitrosocosmicus</taxon>
    </lineage>
</organism>
<dbReference type="OrthoDB" id="11375at2157"/>
<evidence type="ECO:0000313" key="4">
    <source>
        <dbReference type="Proteomes" id="UP000294299"/>
    </source>
</evidence>
<dbReference type="EMBL" id="LR216287">
    <property type="protein sequence ID" value="VFJ14732.1"/>
    <property type="molecule type" value="Genomic_DNA"/>
</dbReference>
<dbReference type="Pfam" id="PF00072">
    <property type="entry name" value="Response_reg"/>
    <property type="match status" value="1"/>
</dbReference>
<dbReference type="KEGG" id="nfn:NFRAN_2410"/>
<protein>
    <submittedName>
        <fullName evidence="3">Response regulator receiver domain protein</fullName>
    </submittedName>
</protein>
<dbReference type="GO" id="GO:0000160">
    <property type="term" value="P:phosphorelay signal transduction system"/>
    <property type="evidence" value="ECO:0007669"/>
    <property type="project" value="InterPro"/>
</dbReference>
<dbReference type="GeneID" id="39421618"/>
<dbReference type="AlphaFoldDB" id="A0A484IAG6"/>
<dbReference type="SMART" id="SM00448">
    <property type="entry name" value="REC"/>
    <property type="match status" value="1"/>
</dbReference>
<dbReference type="InterPro" id="IPR011006">
    <property type="entry name" value="CheY-like_superfamily"/>
</dbReference>
<evidence type="ECO:0000259" key="2">
    <source>
        <dbReference type="PROSITE" id="PS50110"/>
    </source>
</evidence>
<dbReference type="RefSeq" id="WP_134484860.1">
    <property type="nucleotide sequence ID" value="NZ_LR216287.1"/>
</dbReference>
<dbReference type="InterPro" id="IPR050595">
    <property type="entry name" value="Bact_response_regulator"/>
</dbReference>
<keyword evidence="4" id="KW-1185">Reference proteome</keyword>
<sequence>MKCIKNGPLQSKQVIDAQFLMKKDLEQVKILIAEAESELLFLFRTYLTSLGMSIKTANSGDEALDYFNDSKRKNRPYNAIVLDTHLNNPTGLDVAKRIHSEKPDQKMLIVTTTPKEYLPAECLKTAGIEDKDILTMPFRLSKLVTALKN</sequence>
<dbReference type="InterPro" id="IPR001789">
    <property type="entry name" value="Sig_transdc_resp-reg_receiver"/>
</dbReference>
<dbReference type="PROSITE" id="PS50110">
    <property type="entry name" value="RESPONSE_REGULATORY"/>
    <property type="match status" value="1"/>
</dbReference>
<dbReference type="PANTHER" id="PTHR44591:SF3">
    <property type="entry name" value="RESPONSE REGULATORY DOMAIN-CONTAINING PROTEIN"/>
    <property type="match status" value="1"/>
</dbReference>
<proteinExistence type="predicted"/>
<name>A0A484IAG6_9ARCH</name>
<dbReference type="CDD" id="cd00156">
    <property type="entry name" value="REC"/>
    <property type="match status" value="1"/>
</dbReference>
<dbReference type="Proteomes" id="UP000294299">
    <property type="component" value="Chromosome NFRAN"/>
</dbReference>
<dbReference type="Gene3D" id="3.40.50.2300">
    <property type="match status" value="1"/>
</dbReference>
<evidence type="ECO:0000256" key="1">
    <source>
        <dbReference type="ARBA" id="ARBA00022553"/>
    </source>
</evidence>
<evidence type="ECO:0000313" key="3">
    <source>
        <dbReference type="EMBL" id="VFJ14732.1"/>
    </source>
</evidence>